<dbReference type="Pfam" id="PF04542">
    <property type="entry name" value="Sigma70_r2"/>
    <property type="match status" value="1"/>
</dbReference>
<keyword evidence="4" id="KW-0238">DNA-binding</keyword>
<dbReference type="InterPro" id="IPR039425">
    <property type="entry name" value="RNA_pol_sigma-70-like"/>
</dbReference>
<evidence type="ECO:0000256" key="5">
    <source>
        <dbReference type="ARBA" id="ARBA00023163"/>
    </source>
</evidence>
<dbReference type="PANTHER" id="PTHR43133">
    <property type="entry name" value="RNA POLYMERASE ECF-TYPE SIGMA FACTO"/>
    <property type="match status" value="1"/>
</dbReference>
<evidence type="ECO:0000259" key="7">
    <source>
        <dbReference type="Pfam" id="PF04545"/>
    </source>
</evidence>
<dbReference type="SUPFAM" id="SSF88946">
    <property type="entry name" value="Sigma2 domain of RNA polymerase sigma factors"/>
    <property type="match status" value="1"/>
</dbReference>
<dbReference type="InterPro" id="IPR007630">
    <property type="entry name" value="RNA_pol_sigma70_r4"/>
</dbReference>
<dbReference type="NCBIfam" id="TIGR02937">
    <property type="entry name" value="sigma70-ECF"/>
    <property type="match status" value="1"/>
</dbReference>
<evidence type="ECO:0000313" key="9">
    <source>
        <dbReference type="Proteomes" id="UP000199031"/>
    </source>
</evidence>
<dbReference type="EMBL" id="FOXQ01000009">
    <property type="protein sequence ID" value="SFQ33664.1"/>
    <property type="molecule type" value="Genomic_DNA"/>
</dbReference>
<dbReference type="Gene3D" id="1.10.10.10">
    <property type="entry name" value="Winged helix-like DNA-binding domain superfamily/Winged helix DNA-binding domain"/>
    <property type="match status" value="1"/>
</dbReference>
<sequence>MAEIAAEKNNIIQIIKSYSRQLFGFIRSRVPTNEDAEDILQDVWYQLSNQPSADEIESMSGWLHRVARNKITDKYRKKKEQSLDDYAGMEEDEDALNIADILMAEDDGNTDTKELQQLFWDAFFNALEELPANQRDVFILNELEDKTLQQIADMQGENLKTIISRKRYAVNHLRKRLEDLYNEFINY</sequence>
<evidence type="ECO:0000256" key="1">
    <source>
        <dbReference type="ARBA" id="ARBA00010641"/>
    </source>
</evidence>
<gene>
    <name evidence="8" type="ORF">SAMN05444277_10979</name>
</gene>
<dbReference type="OrthoDB" id="9784272at2"/>
<dbReference type="PANTHER" id="PTHR43133:SF8">
    <property type="entry name" value="RNA POLYMERASE SIGMA FACTOR HI_1459-RELATED"/>
    <property type="match status" value="1"/>
</dbReference>
<evidence type="ECO:0000256" key="2">
    <source>
        <dbReference type="ARBA" id="ARBA00023015"/>
    </source>
</evidence>
<dbReference type="Proteomes" id="UP000199031">
    <property type="component" value="Unassembled WGS sequence"/>
</dbReference>
<feature type="domain" description="RNA polymerase sigma-70 region 2" evidence="6">
    <location>
        <begin position="15"/>
        <end position="79"/>
    </location>
</feature>
<protein>
    <submittedName>
        <fullName evidence="8">RNA polymerase sigma factor, sigma-70 family</fullName>
    </submittedName>
</protein>
<dbReference type="GO" id="GO:0006352">
    <property type="term" value="P:DNA-templated transcription initiation"/>
    <property type="evidence" value="ECO:0007669"/>
    <property type="project" value="InterPro"/>
</dbReference>
<comment type="similarity">
    <text evidence="1">Belongs to the sigma-70 factor family. ECF subfamily.</text>
</comment>
<dbReference type="InterPro" id="IPR036388">
    <property type="entry name" value="WH-like_DNA-bd_sf"/>
</dbReference>
<keyword evidence="9" id="KW-1185">Reference proteome</keyword>
<proteinExistence type="inferred from homology"/>
<dbReference type="SUPFAM" id="SSF88659">
    <property type="entry name" value="Sigma3 and sigma4 domains of RNA polymerase sigma factors"/>
    <property type="match status" value="1"/>
</dbReference>
<organism evidence="8 9">
    <name type="scientific">Parafilimonas terrae</name>
    <dbReference type="NCBI Taxonomy" id="1465490"/>
    <lineage>
        <taxon>Bacteria</taxon>
        <taxon>Pseudomonadati</taxon>
        <taxon>Bacteroidota</taxon>
        <taxon>Chitinophagia</taxon>
        <taxon>Chitinophagales</taxon>
        <taxon>Chitinophagaceae</taxon>
        <taxon>Parafilimonas</taxon>
    </lineage>
</organism>
<dbReference type="InterPro" id="IPR014284">
    <property type="entry name" value="RNA_pol_sigma-70_dom"/>
</dbReference>
<evidence type="ECO:0000259" key="6">
    <source>
        <dbReference type="Pfam" id="PF04542"/>
    </source>
</evidence>
<keyword evidence="2" id="KW-0805">Transcription regulation</keyword>
<dbReference type="InterPro" id="IPR013325">
    <property type="entry name" value="RNA_pol_sigma_r2"/>
</dbReference>
<dbReference type="Pfam" id="PF04545">
    <property type="entry name" value="Sigma70_r4"/>
    <property type="match status" value="1"/>
</dbReference>
<dbReference type="InterPro" id="IPR007627">
    <property type="entry name" value="RNA_pol_sigma70_r2"/>
</dbReference>
<keyword evidence="3" id="KW-0731">Sigma factor</keyword>
<evidence type="ECO:0000313" key="8">
    <source>
        <dbReference type="EMBL" id="SFQ33664.1"/>
    </source>
</evidence>
<reference evidence="8 9" key="1">
    <citation type="submission" date="2016-10" db="EMBL/GenBank/DDBJ databases">
        <authorList>
            <person name="de Groot N.N."/>
        </authorList>
    </citation>
    <scope>NUCLEOTIDE SEQUENCE [LARGE SCALE GENOMIC DNA]</scope>
    <source>
        <strain evidence="8 9">DSM 28286</strain>
    </source>
</reference>
<accession>A0A1I5XP00</accession>
<name>A0A1I5XP00_9BACT</name>
<dbReference type="STRING" id="1465490.SAMN05444277_10979"/>
<keyword evidence="5" id="KW-0804">Transcription</keyword>
<dbReference type="RefSeq" id="WP_090660003.1">
    <property type="nucleotide sequence ID" value="NZ_FOXQ01000009.1"/>
</dbReference>
<feature type="domain" description="RNA polymerase sigma-70 region 4" evidence="7">
    <location>
        <begin position="126"/>
        <end position="175"/>
    </location>
</feature>
<dbReference type="AlphaFoldDB" id="A0A1I5XP00"/>
<evidence type="ECO:0000256" key="3">
    <source>
        <dbReference type="ARBA" id="ARBA00023082"/>
    </source>
</evidence>
<dbReference type="Gene3D" id="1.10.1740.10">
    <property type="match status" value="1"/>
</dbReference>
<evidence type="ECO:0000256" key="4">
    <source>
        <dbReference type="ARBA" id="ARBA00023125"/>
    </source>
</evidence>
<dbReference type="GO" id="GO:0003677">
    <property type="term" value="F:DNA binding"/>
    <property type="evidence" value="ECO:0007669"/>
    <property type="project" value="UniProtKB-KW"/>
</dbReference>
<dbReference type="GO" id="GO:0016987">
    <property type="term" value="F:sigma factor activity"/>
    <property type="evidence" value="ECO:0007669"/>
    <property type="project" value="UniProtKB-KW"/>
</dbReference>
<dbReference type="InterPro" id="IPR013324">
    <property type="entry name" value="RNA_pol_sigma_r3/r4-like"/>
</dbReference>